<dbReference type="eggNOG" id="COG0618">
    <property type="taxonomic scope" value="Bacteria"/>
</dbReference>
<dbReference type="InterPro" id="IPR051319">
    <property type="entry name" value="Oligoribo/pAp-PDE_c-di-AMP_PDE"/>
</dbReference>
<dbReference type="Pfam" id="PF01368">
    <property type="entry name" value="DHH"/>
    <property type="match status" value="1"/>
</dbReference>
<feature type="domain" description="DDH" evidence="1">
    <location>
        <begin position="17"/>
        <end position="157"/>
    </location>
</feature>
<gene>
    <name evidence="3" type="ORF">MGM1_5770</name>
</gene>
<evidence type="ECO:0000313" key="3">
    <source>
        <dbReference type="EMBL" id="AIV03935.1"/>
    </source>
</evidence>
<dbReference type="STRING" id="1318617.MGM1_5770"/>
<protein>
    <submittedName>
        <fullName evidence="3">DHH family phosphoesterase</fullName>
    </submittedName>
</protein>
<dbReference type="GO" id="GO:0003676">
    <property type="term" value="F:nucleic acid binding"/>
    <property type="evidence" value="ECO:0007669"/>
    <property type="project" value="InterPro"/>
</dbReference>
<dbReference type="InterPro" id="IPR003156">
    <property type="entry name" value="DHHA1_dom"/>
</dbReference>
<proteinExistence type="predicted"/>
<dbReference type="Gene3D" id="3.10.310.30">
    <property type="match status" value="1"/>
</dbReference>
<dbReference type="Gene3D" id="3.90.1640.10">
    <property type="entry name" value="inorganic pyrophosphatase (n-terminal core)"/>
    <property type="match status" value="1"/>
</dbReference>
<dbReference type="InterPro" id="IPR001667">
    <property type="entry name" value="DDH_dom"/>
</dbReference>
<dbReference type="PANTHER" id="PTHR47618">
    <property type="entry name" value="BIFUNCTIONAL OLIGORIBONUCLEASE AND PAP PHOSPHATASE NRNA"/>
    <property type="match status" value="1"/>
</dbReference>
<dbReference type="AlphaFoldDB" id="A0A097STM2"/>
<dbReference type="Pfam" id="PF02272">
    <property type="entry name" value="DHHA1"/>
    <property type="match status" value="1"/>
</dbReference>
<evidence type="ECO:0000259" key="1">
    <source>
        <dbReference type="Pfam" id="PF01368"/>
    </source>
</evidence>
<dbReference type="EMBL" id="CP007711">
    <property type="protein sequence ID" value="AIV03935.1"/>
    <property type="molecule type" value="Genomic_DNA"/>
</dbReference>
<organism evidence="3 4">
    <name type="scientific">Candidatus Malacoplasma girerdii</name>
    <dbReference type="NCBI Taxonomy" id="1318617"/>
    <lineage>
        <taxon>Bacteria</taxon>
        <taxon>Bacillati</taxon>
        <taxon>Mycoplasmatota</taxon>
        <taxon>Mycoplasmoidales</taxon>
        <taxon>Mycoplasmoidaceae</taxon>
        <taxon>Malacoplasma</taxon>
    </lineage>
</organism>
<dbReference type="HOGENOM" id="CLU_039720_1_0_14"/>
<keyword evidence="4" id="KW-1185">Reference proteome</keyword>
<dbReference type="PANTHER" id="PTHR47618:SF1">
    <property type="entry name" value="BIFUNCTIONAL OLIGORIBONUCLEASE AND PAP PHOSPHATASE NRNA"/>
    <property type="match status" value="1"/>
</dbReference>
<evidence type="ECO:0000259" key="2">
    <source>
        <dbReference type="Pfam" id="PF02272"/>
    </source>
</evidence>
<dbReference type="InterPro" id="IPR038763">
    <property type="entry name" value="DHH_sf"/>
</dbReference>
<dbReference type="KEGG" id="mgj:MGM1_5770"/>
<accession>A0A097STM2</accession>
<dbReference type="Proteomes" id="UP000030066">
    <property type="component" value="Chromosome"/>
</dbReference>
<feature type="domain" description="DHHA1" evidence="2">
    <location>
        <begin position="244"/>
        <end position="317"/>
    </location>
</feature>
<name>A0A097STM2_9BACT</name>
<dbReference type="SUPFAM" id="SSF64182">
    <property type="entry name" value="DHH phosphoesterases"/>
    <property type="match status" value="1"/>
</dbReference>
<sequence>MDFLQKSIIDKITSYKKISIFYHEIPDFDTLGSSFAMRRFIKNKFPEKEVEIVGFDVLDPAFEKDFFQFDNTHIPNEHITDSLGIILDVANETRIWTGRHKYCKELVRIDHHPRLESFANLEMIDENASSTCELVALLFYEWDPNCVDLITAGYLYAGLITDTARFLYPSTRKETLEIASKLVGLKFDRDKLYRSLYLKSLKQSKFESFIVSLLKTNKKLKFGYAVIPKNSYKKYDIGLRMSMVHVFNNIKELEVWATFYYDDTVNKWRGSIRSRSLPINTVAEKFHGGGHKLAAGFTLTSFRQHKALIKELTSYIKTMKEDLREVN</sequence>
<evidence type="ECO:0000313" key="4">
    <source>
        <dbReference type="Proteomes" id="UP000030066"/>
    </source>
</evidence>
<reference evidence="3 4" key="1">
    <citation type="journal article" date="2014" name="PLoS ONE">
        <title>An emerging Mycoplasma associated with trichomoniasis, vaginal infection and disease.</title>
        <authorList>
            <consortium name="Vaginal Microbiome Consortium"/>
            <person name="Fettweis J.M."/>
            <person name="Serrano M.G."/>
            <person name="Huang B."/>
            <person name="Brooks J.P."/>
            <person name="Glascock A.L."/>
            <person name="Sheth N.U."/>
            <person name="Strauss J.F.III."/>
            <person name="Jefferson K.K."/>
            <person name="Buck G.A."/>
        </authorList>
    </citation>
    <scope>NUCLEOTIDE SEQUENCE [LARGE SCALE GENOMIC DNA]</scope>
    <source>
        <strain evidence="3 4">VCU_M1</strain>
    </source>
</reference>